<organism evidence="2 3">
    <name type="scientific">Stylosanthes scabra</name>
    <dbReference type="NCBI Taxonomy" id="79078"/>
    <lineage>
        <taxon>Eukaryota</taxon>
        <taxon>Viridiplantae</taxon>
        <taxon>Streptophyta</taxon>
        <taxon>Embryophyta</taxon>
        <taxon>Tracheophyta</taxon>
        <taxon>Spermatophyta</taxon>
        <taxon>Magnoliopsida</taxon>
        <taxon>eudicotyledons</taxon>
        <taxon>Gunneridae</taxon>
        <taxon>Pentapetalae</taxon>
        <taxon>rosids</taxon>
        <taxon>fabids</taxon>
        <taxon>Fabales</taxon>
        <taxon>Fabaceae</taxon>
        <taxon>Papilionoideae</taxon>
        <taxon>50 kb inversion clade</taxon>
        <taxon>dalbergioids sensu lato</taxon>
        <taxon>Dalbergieae</taxon>
        <taxon>Pterocarpus clade</taxon>
        <taxon>Stylosanthes</taxon>
    </lineage>
</organism>
<comment type="caution">
    <text evidence="2">The sequence shown here is derived from an EMBL/GenBank/DDBJ whole genome shotgun (WGS) entry which is preliminary data.</text>
</comment>
<feature type="compositionally biased region" description="Polar residues" evidence="1">
    <location>
        <begin position="36"/>
        <end position="57"/>
    </location>
</feature>
<gene>
    <name evidence="2" type="primary">RMI1_1</name>
    <name evidence="2" type="ORF">PIB30_002989</name>
</gene>
<keyword evidence="3" id="KW-1185">Reference proteome</keyword>
<feature type="region of interest" description="Disordered" evidence="1">
    <location>
        <begin position="36"/>
        <end position="65"/>
    </location>
</feature>
<dbReference type="EMBL" id="JASCZI010181248">
    <property type="protein sequence ID" value="MED6179661.1"/>
    <property type="molecule type" value="Genomic_DNA"/>
</dbReference>
<protein>
    <submittedName>
        <fullName evidence="2">RecQ-mediated genome instability protein 1</fullName>
    </submittedName>
</protein>
<reference evidence="2 3" key="1">
    <citation type="journal article" date="2023" name="Plants (Basel)">
        <title>Bridging the Gap: Combining Genomics and Transcriptomics Approaches to Understand Stylosanthes scabra, an Orphan Legume from the Brazilian Caatinga.</title>
        <authorList>
            <person name="Ferreira-Neto J.R.C."/>
            <person name="da Silva M.D."/>
            <person name="Binneck E."/>
            <person name="de Melo N.F."/>
            <person name="da Silva R.H."/>
            <person name="de Melo A.L.T.M."/>
            <person name="Pandolfi V."/>
            <person name="Bustamante F.O."/>
            <person name="Brasileiro-Vidal A.C."/>
            <person name="Benko-Iseppon A.M."/>
        </authorList>
    </citation>
    <scope>NUCLEOTIDE SEQUENCE [LARGE SCALE GENOMIC DNA]</scope>
    <source>
        <tissue evidence="2">Leaves</tissue>
    </source>
</reference>
<evidence type="ECO:0000313" key="2">
    <source>
        <dbReference type="EMBL" id="MED6179661.1"/>
    </source>
</evidence>
<accession>A0ABU6W2M4</accession>
<evidence type="ECO:0000256" key="1">
    <source>
        <dbReference type="SAM" id="MobiDB-lite"/>
    </source>
</evidence>
<feature type="region of interest" description="Disordered" evidence="1">
    <location>
        <begin position="77"/>
        <end position="98"/>
    </location>
</feature>
<evidence type="ECO:0000313" key="3">
    <source>
        <dbReference type="Proteomes" id="UP001341840"/>
    </source>
</evidence>
<name>A0ABU6W2M4_9FABA</name>
<dbReference type="Proteomes" id="UP001341840">
    <property type="component" value="Unassembled WGS sequence"/>
</dbReference>
<proteinExistence type="predicted"/>
<sequence length="137" mass="14915">MRLRVEPGSIAFSKILGPRPTLAPLRSAIDHHNVEQLQTPQPSITSTSQPTNSSNFPSLPFQISDDDDDAAVIDVLDHFSPQPPPPAQPRSSSCPVGDSPWRLRMGLKSEWVNACPGKLEGSMRGFARFDVTAKAKL</sequence>